<comment type="caution">
    <text evidence="2">The sequence shown here is derived from an EMBL/GenBank/DDBJ whole genome shotgun (WGS) entry which is preliminary data.</text>
</comment>
<keyword evidence="1" id="KW-0175">Coiled coil</keyword>
<dbReference type="EMBL" id="DXBN01000026">
    <property type="protein sequence ID" value="HIZ52530.1"/>
    <property type="molecule type" value="Genomic_DNA"/>
</dbReference>
<evidence type="ECO:0000256" key="1">
    <source>
        <dbReference type="SAM" id="Coils"/>
    </source>
</evidence>
<proteinExistence type="predicted"/>
<dbReference type="AlphaFoldDB" id="A0A9D2JI98"/>
<reference evidence="2" key="1">
    <citation type="journal article" date="2021" name="PeerJ">
        <title>Extensive microbial diversity within the chicken gut microbiome revealed by metagenomics and culture.</title>
        <authorList>
            <person name="Gilroy R."/>
            <person name="Ravi A."/>
            <person name="Getino M."/>
            <person name="Pursley I."/>
            <person name="Horton D.L."/>
            <person name="Alikhan N.F."/>
            <person name="Baker D."/>
            <person name="Gharbi K."/>
            <person name="Hall N."/>
            <person name="Watson M."/>
            <person name="Adriaenssens E.M."/>
            <person name="Foster-Nyarko E."/>
            <person name="Jarju S."/>
            <person name="Secka A."/>
            <person name="Antonio M."/>
            <person name="Oren A."/>
            <person name="Chaudhuri R.R."/>
            <person name="La Ragione R."/>
            <person name="Hildebrand F."/>
            <person name="Pallen M.J."/>
        </authorList>
    </citation>
    <scope>NUCLEOTIDE SEQUENCE</scope>
    <source>
        <strain evidence="2">CHK172-16539</strain>
    </source>
</reference>
<organism evidence="2 3">
    <name type="scientific">Candidatus Enterococcus avicola</name>
    <dbReference type="NCBI Taxonomy" id="2838561"/>
    <lineage>
        <taxon>Bacteria</taxon>
        <taxon>Bacillati</taxon>
        <taxon>Bacillota</taxon>
        <taxon>Bacilli</taxon>
        <taxon>Lactobacillales</taxon>
        <taxon>Enterococcaceae</taxon>
        <taxon>Enterococcus</taxon>
    </lineage>
</organism>
<sequence>MKFKKQCVLGDKDKIVPEIKEFDRFVKKMSTSDSLLSRHQLTKLTQTGQVILRPLQSRLNEKLPNRPLNLSLIVYKNDLRLRQLHVILPTGEVAEVYQYLSQLNALLTGVISEHDFYDNLMMKSEPSVQVKTADKLTRANQSLKQRIRQLTETKIQLTSQYENAQAQSKQQLNQLVISDKQNQELQLKIKQLEQKIKDYQFEFAKQKEEMGFIREQIRIKQTKQKRKKLVKQAQATEHVCPKLDDKFFKEKIASLQQQVVKAQQELQIYRKQRSSSLQVSRSEKIRQLTSELDLTCIDDYHPLLRLVHKYNELVAEDLVLWQQMQGHFVKVDNQWQFIDQNGQAYELSELSLNGIISETLTTNYYYSARQRSDTGYIMLIRQLNKQVTNGQIENHKNETDTPIRLVNKQVLIISWWGETVKNAAKKLNYFGIEVVWLDPSDISNDKIMHEMNKVQYDFELIVMRGAHHETVTAAHRLRRSGRLVKVANNPGASAMFDYVSGALGLTDD</sequence>
<reference evidence="2" key="2">
    <citation type="submission" date="2021-04" db="EMBL/GenBank/DDBJ databases">
        <authorList>
            <person name="Gilroy R."/>
        </authorList>
    </citation>
    <scope>NUCLEOTIDE SEQUENCE</scope>
    <source>
        <strain evidence="2">CHK172-16539</strain>
    </source>
</reference>
<accession>A0A9D2JI98</accession>
<evidence type="ECO:0000313" key="2">
    <source>
        <dbReference type="EMBL" id="HIZ52530.1"/>
    </source>
</evidence>
<dbReference type="Proteomes" id="UP000824063">
    <property type="component" value="Unassembled WGS sequence"/>
</dbReference>
<gene>
    <name evidence="2" type="ORF">IAA20_01110</name>
</gene>
<evidence type="ECO:0000313" key="3">
    <source>
        <dbReference type="Proteomes" id="UP000824063"/>
    </source>
</evidence>
<feature type="coiled-coil region" evidence="1">
    <location>
        <begin position="133"/>
        <end position="272"/>
    </location>
</feature>
<name>A0A9D2JI98_9ENTE</name>
<protein>
    <submittedName>
        <fullName evidence="2">Uncharacterized protein</fullName>
    </submittedName>
</protein>